<evidence type="ECO:0000313" key="2">
    <source>
        <dbReference type="EMBL" id="GIJ45230.1"/>
    </source>
</evidence>
<dbReference type="AlphaFoldDB" id="A0A8J3YJL6"/>
<feature type="domain" description="Beta-lactamase-related" evidence="1">
    <location>
        <begin position="21"/>
        <end position="296"/>
    </location>
</feature>
<name>A0A8J3YJL6_9ACTN</name>
<gene>
    <name evidence="2" type="ORF">Val02_21160</name>
</gene>
<organism evidence="2 3">
    <name type="scientific">Virgisporangium aliadipatigenens</name>
    <dbReference type="NCBI Taxonomy" id="741659"/>
    <lineage>
        <taxon>Bacteria</taxon>
        <taxon>Bacillati</taxon>
        <taxon>Actinomycetota</taxon>
        <taxon>Actinomycetes</taxon>
        <taxon>Micromonosporales</taxon>
        <taxon>Micromonosporaceae</taxon>
        <taxon>Virgisporangium</taxon>
    </lineage>
</organism>
<evidence type="ECO:0000313" key="3">
    <source>
        <dbReference type="Proteomes" id="UP000619260"/>
    </source>
</evidence>
<keyword evidence="3" id="KW-1185">Reference proteome</keyword>
<protein>
    <submittedName>
        <fullName evidence="2">Serine hydrolase</fullName>
    </submittedName>
</protein>
<dbReference type="InterPro" id="IPR001466">
    <property type="entry name" value="Beta-lactam-related"/>
</dbReference>
<dbReference type="InterPro" id="IPR050789">
    <property type="entry name" value="Diverse_Enzym_Activities"/>
</dbReference>
<dbReference type="Proteomes" id="UP000619260">
    <property type="component" value="Unassembled WGS sequence"/>
</dbReference>
<dbReference type="GO" id="GO:0016787">
    <property type="term" value="F:hydrolase activity"/>
    <property type="evidence" value="ECO:0007669"/>
    <property type="project" value="UniProtKB-KW"/>
</dbReference>
<dbReference type="SUPFAM" id="SSF56601">
    <property type="entry name" value="beta-lactamase/transpeptidase-like"/>
    <property type="match status" value="1"/>
</dbReference>
<evidence type="ECO:0000259" key="1">
    <source>
        <dbReference type="Pfam" id="PF00144"/>
    </source>
</evidence>
<reference evidence="2" key="1">
    <citation type="submission" date="2021-01" db="EMBL/GenBank/DDBJ databases">
        <title>Whole genome shotgun sequence of Virgisporangium aliadipatigenens NBRC 105644.</title>
        <authorList>
            <person name="Komaki H."/>
            <person name="Tamura T."/>
        </authorList>
    </citation>
    <scope>NUCLEOTIDE SEQUENCE</scope>
    <source>
        <strain evidence="2">NBRC 105644</strain>
    </source>
</reference>
<accession>A0A8J3YJL6</accession>
<dbReference type="EMBL" id="BOPF01000006">
    <property type="protein sequence ID" value="GIJ45230.1"/>
    <property type="molecule type" value="Genomic_DNA"/>
</dbReference>
<keyword evidence="2" id="KW-0378">Hydrolase</keyword>
<proteinExistence type="predicted"/>
<dbReference type="Gene3D" id="3.40.710.10">
    <property type="entry name" value="DD-peptidase/beta-lactamase superfamily"/>
    <property type="match status" value="1"/>
</dbReference>
<comment type="caution">
    <text evidence="2">The sequence shown here is derived from an EMBL/GenBank/DDBJ whole genome shotgun (WGS) entry which is preliminary data.</text>
</comment>
<dbReference type="Pfam" id="PF00144">
    <property type="entry name" value="Beta-lactamase"/>
    <property type="match status" value="1"/>
</dbReference>
<dbReference type="PANTHER" id="PTHR43283">
    <property type="entry name" value="BETA-LACTAMASE-RELATED"/>
    <property type="match status" value="1"/>
</dbReference>
<sequence length="318" mass="34572">MRYYGVRMAEGFGELDGLHGVVALRGGEPLVEWYGSGADFSWNTPLGVREFGPESLHDLRSVTKSVTGLLYGIAHGAGLVPGPAEPLFAHFPQYPDLAADPDRARRTVAHALTMSLGLEWREEVPYDSPANAEIAMEMSADRYRYVLERPVLGPPGEKWSYCGGASALLGKLIADGTGRPLPDYAADVLFGPLGITQFEWLSGADGVASPASGLRLTPRDLARIGELVRSGGAEVVPPEWLATMVEPRLRTDWGAQYGYHWYIESFAGRRTLTAAGNGGQRLHVVPELELTVAITAGNYDDPEQWRTPNAVLERLLKT</sequence>
<dbReference type="InterPro" id="IPR012338">
    <property type="entry name" value="Beta-lactam/transpept-like"/>
</dbReference>
<dbReference type="PANTHER" id="PTHR43283:SF7">
    <property type="entry name" value="BETA-LACTAMASE-RELATED DOMAIN-CONTAINING PROTEIN"/>
    <property type="match status" value="1"/>
</dbReference>